<feature type="region of interest" description="Disordered" evidence="1">
    <location>
        <begin position="415"/>
        <end position="434"/>
    </location>
</feature>
<feature type="compositionally biased region" description="Basic and acidic residues" evidence="1">
    <location>
        <begin position="294"/>
        <end position="305"/>
    </location>
</feature>
<feature type="region of interest" description="Disordered" evidence="1">
    <location>
        <begin position="221"/>
        <end position="271"/>
    </location>
</feature>
<dbReference type="EMBL" id="LSRX01001005">
    <property type="protein sequence ID" value="OLP84939.1"/>
    <property type="molecule type" value="Genomic_DNA"/>
</dbReference>
<feature type="compositionally biased region" description="Acidic residues" evidence="1">
    <location>
        <begin position="247"/>
        <end position="259"/>
    </location>
</feature>
<dbReference type="OrthoDB" id="10322454at2759"/>
<feature type="compositionally biased region" description="Polar residues" evidence="1">
    <location>
        <begin position="223"/>
        <end position="234"/>
    </location>
</feature>
<sequence length="459" mass="48901">MAAHDDDDAAGATLSEIEEQELAMDSTPHDHGRGQPPAVGAPRGPPRPQPVHSMPPARPPAAASRAGTPARPDSDSDSDRARRWPVLEICEGGRRFFERLQGPPLPDGRFEASSSSSSVSLSSGSGSASRGTASLNSLTWSETSLALGGPSLEKAKGAISNGIVGYATRSFQPFPGSKGRSTQKEVGGLHLACGAADGASLPHRVSPATLGKLGVPGLPWATANEQTEHVSSAQRLRDAAQGPPLLQEEEQEEEEEEEEPKLVSPKKKQKPATDYFLAGLLAALGECDIELLETVDKKQPAEIKKPPPKPKAKAKAKAGAKKPQIQQTPTEAVSEQEDAKEQPSTRCSQQSQHPPADEESPKISKPKSKGKPSDETQAPQTTGQRDGQQNCDQKSNKRPLPDHEIDLVKLRKRVTSRAYHSARTKAISQGLSADEAKVLGQKASATASLQFEKDYRKQS</sequence>
<comment type="caution">
    <text evidence="2">The sequence shown here is derived from an EMBL/GenBank/DDBJ whole genome shotgun (WGS) entry which is preliminary data.</text>
</comment>
<organism evidence="2 3">
    <name type="scientific">Symbiodinium microadriaticum</name>
    <name type="common">Dinoflagellate</name>
    <name type="synonym">Zooxanthella microadriatica</name>
    <dbReference type="NCBI Taxonomy" id="2951"/>
    <lineage>
        <taxon>Eukaryota</taxon>
        <taxon>Sar</taxon>
        <taxon>Alveolata</taxon>
        <taxon>Dinophyceae</taxon>
        <taxon>Suessiales</taxon>
        <taxon>Symbiodiniaceae</taxon>
        <taxon>Symbiodinium</taxon>
    </lineage>
</organism>
<evidence type="ECO:0000313" key="3">
    <source>
        <dbReference type="Proteomes" id="UP000186817"/>
    </source>
</evidence>
<gene>
    <name evidence="2" type="ORF">AK812_SmicGene34140</name>
</gene>
<name>A0A1Q9CPT3_SYMMI</name>
<dbReference type="Proteomes" id="UP000186817">
    <property type="component" value="Unassembled WGS sequence"/>
</dbReference>
<evidence type="ECO:0000256" key="1">
    <source>
        <dbReference type="SAM" id="MobiDB-lite"/>
    </source>
</evidence>
<feature type="region of interest" description="Disordered" evidence="1">
    <location>
        <begin position="294"/>
        <end position="408"/>
    </location>
</feature>
<feature type="compositionally biased region" description="Polar residues" evidence="1">
    <location>
        <begin position="324"/>
        <end position="333"/>
    </location>
</feature>
<feature type="compositionally biased region" description="Polar residues" evidence="1">
    <location>
        <begin position="375"/>
        <end position="393"/>
    </location>
</feature>
<accession>A0A1Q9CPT3</accession>
<protein>
    <submittedName>
        <fullName evidence="2">Uncharacterized protein</fullName>
    </submittedName>
</protein>
<feature type="compositionally biased region" description="Low complexity" evidence="1">
    <location>
        <begin position="60"/>
        <end position="71"/>
    </location>
</feature>
<feature type="compositionally biased region" description="Polar residues" evidence="1">
    <location>
        <begin position="344"/>
        <end position="353"/>
    </location>
</feature>
<evidence type="ECO:0000313" key="2">
    <source>
        <dbReference type="EMBL" id="OLP84939.1"/>
    </source>
</evidence>
<keyword evidence="3" id="KW-1185">Reference proteome</keyword>
<dbReference type="AlphaFoldDB" id="A0A1Q9CPT3"/>
<reference evidence="2 3" key="1">
    <citation type="submission" date="2016-02" db="EMBL/GenBank/DDBJ databases">
        <title>Genome analysis of coral dinoflagellate symbionts highlights evolutionary adaptations to a symbiotic lifestyle.</title>
        <authorList>
            <person name="Aranda M."/>
            <person name="Li Y."/>
            <person name="Liew Y.J."/>
            <person name="Baumgarten S."/>
            <person name="Simakov O."/>
            <person name="Wilson M."/>
            <person name="Piel J."/>
            <person name="Ashoor H."/>
            <person name="Bougouffa S."/>
            <person name="Bajic V.B."/>
            <person name="Ryu T."/>
            <person name="Ravasi T."/>
            <person name="Bayer T."/>
            <person name="Micklem G."/>
            <person name="Kim H."/>
            <person name="Bhak J."/>
            <person name="Lajeunesse T.C."/>
            <person name="Voolstra C.R."/>
        </authorList>
    </citation>
    <scope>NUCLEOTIDE SEQUENCE [LARGE SCALE GENOMIC DNA]</scope>
    <source>
        <strain evidence="2 3">CCMP2467</strain>
    </source>
</reference>
<feature type="compositionally biased region" description="Basic and acidic residues" evidence="1">
    <location>
        <begin position="72"/>
        <end position="82"/>
    </location>
</feature>
<proteinExistence type="predicted"/>
<feature type="compositionally biased region" description="Basic and acidic residues" evidence="1">
    <location>
        <begin position="399"/>
        <end position="408"/>
    </location>
</feature>
<feature type="compositionally biased region" description="Low complexity" evidence="1">
    <location>
        <begin position="112"/>
        <end position="133"/>
    </location>
</feature>
<feature type="region of interest" description="Disordered" evidence="1">
    <location>
        <begin position="1"/>
        <end position="133"/>
    </location>
</feature>
<feature type="compositionally biased region" description="Basic residues" evidence="1">
    <location>
        <begin position="306"/>
        <end position="320"/>
    </location>
</feature>